<dbReference type="SUPFAM" id="SSF55073">
    <property type="entry name" value="Nucleotide cyclase"/>
    <property type="match status" value="1"/>
</dbReference>
<keyword evidence="3" id="KW-0808">Transferase</keyword>
<dbReference type="NCBIfam" id="TIGR00229">
    <property type="entry name" value="sensory_box"/>
    <property type="match status" value="2"/>
</dbReference>
<dbReference type="SMART" id="SM00052">
    <property type="entry name" value="EAL"/>
    <property type="match status" value="1"/>
</dbReference>
<proteinExistence type="predicted"/>
<evidence type="ECO:0000256" key="8">
    <source>
        <dbReference type="ARBA" id="ARBA00051114"/>
    </source>
</evidence>
<dbReference type="PANTHER" id="PTHR44757:SF2">
    <property type="entry name" value="BIOFILM ARCHITECTURE MAINTENANCE PROTEIN MBAA"/>
    <property type="match status" value="1"/>
</dbReference>
<dbReference type="CDD" id="cd01948">
    <property type="entry name" value="EAL"/>
    <property type="match status" value="1"/>
</dbReference>
<dbReference type="PROSITE" id="PS50887">
    <property type="entry name" value="GGDEF"/>
    <property type="match status" value="1"/>
</dbReference>
<evidence type="ECO:0000313" key="14">
    <source>
        <dbReference type="EMBL" id="TCS73803.1"/>
    </source>
</evidence>
<feature type="domain" description="PAC" evidence="11">
    <location>
        <begin position="419"/>
        <end position="471"/>
    </location>
</feature>
<sequence>MKAHLPKVSLKFAILAPLTLSLTALVAIFTYSFARQEEAFTRDFVDGAFAATQRAYASAMADETEKLSTALALIVRDAGLARAMQRQDRALLLQHSQPTFDYLRRESGITHFYFHTPDRINFLRVHQPERFGDKIDRYTAIKAEASGQPAAGLELGPLGTFTLRVVFPWYQDGRLIGYVELGQEIEQILGRISSLTGIDLYLTIDKRHLSRKDWQAGMAMLGRTEEWDMLREAVVTYRPETVSADTTRKLLAHDLSHAHNRTKVTSGDQVLQALTLPIGDVSGREVGHLLMARDITNLNKNNRQQTLIVGSIGLAIGGGLLGLFSLLIGRVERRLADSTAALLESEQRFRTLVESVNDWIWEIDADWRYVYVSPKVEEILGYKPDEILGLRPFDLMPPSEAEQLSRRFEAIAAEGKPFTSMENRNLHKDGRLVILETSATPIFREDGSLCGYRGVDRDVTERWLAKEALDQTTQRLNRHFQQTPLAVIEWDADFRVLDWNPSAEAIFGYTKAETIGRHAMELIVPESATDHVAKVWGELLGQGGGFRSSNENVTKSGKIITCEWYNTPLVDDNGRVIGVASLAQDITEQRQAEQRLNHLAYYDALTSLPNRALFQDRLGQAIATASRHQKLVGVMLMDLDQFKVINDTLGHETGNALLQAVADRLKHCLRESDTVARLGGDEFAIALTDISTIEDVVQIAQKVLDEFVCPFTIAGKELFVSASIGITLYPFDGSDASLLLRNADSAMYHAKDCGRKTFQFYSAEMTARVEKRLTMETELRHALERGELELHYQPQLDIATGRIVGMEALVRWRHPQKGMMPPAEFIPIAEESGLIVPIGEWIMRTACRQAMAWQAQGLPELQLAINLSARQFKPELAGLVKEVLAETGLPARCLELEITESLFIEGTDSETASILAHLKALGVSLAIDDFGTGYSSLSYLKCLPVNKLKIDQSFVQGISSNPEDASLVKAIIAIARSLNLRVIAEGVETEAQLHYLREHGCDYMQGYYYSRALPAGAFVELVKPAGA</sequence>
<dbReference type="Gene3D" id="3.20.20.450">
    <property type="entry name" value="EAL domain"/>
    <property type="match status" value="1"/>
</dbReference>
<feature type="transmembrane region" description="Helical" evidence="9">
    <location>
        <begin position="307"/>
        <end position="328"/>
    </location>
</feature>
<evidence type="ECO:0000256" key="3">
    <source>
        <dbReference type="ARBA" id="ARBA00022679"/>
    </source>
</evidence>
<evidence type="ECO:0000256" key="5">
    <source>
        <dbReference type="ARBA" id="ARBA00022777"/>
    </source>
</evidence>
<dbReference type="AlphaFoldDB" id="A0A4R3JYC7"/>
<dbReference type="Pfam" id="PF00990">
    <property type="entry name" value="GGDEF"/>
    <property type="match status" value="1"/>
</dbReference>
<dbReference type="CDD" id="cd01949">
    <property type="entry name" value="GGDEF"/>
    <property type="match status" value="1"/>
</dbReference>
<keyword evidence="9" id="KW-0472">Membrane</keyword>
<dbReference type="FunFam" id="3.20.20.450:FF:000001">
    <property type="entry name" value="Cyclic di-GMP phosphodiesterase yahA"/>
    <property type="match status" value="1"/>
</dbReference>
<dbReference type="InterPro" id="IPR035965">
    <property type="entry name" value="PAS-like_dom_sf"/>
</dbReference>
<dbReference type="GO" id="GO:0005524">
    <property type="term" value="F:ATP binding"/>
    <property type="evidence" value="ECO:0007669"/>
    <property type="project" value="UniProtKB-KW"/>
</dbReference>
<keyword evidence="15" id="KW-1185">Reference proteome</keyword>
<evidence type="ECO:0000259" key="10">
    <source>
        <dbReference type="PROSITE" id="PS50112"/>
    </source>
</evidence>
<feature type="transmembrane region" description="Helical" evidence="9">
    <location>
        <begin position="12"/>
        <end position="34"/>
    </location>
</feature>
<keyword evidence="9" id="KW-1133">Transmembrane helix</keyword>
<comment type="caution">
    <text evidence="14">The sequence shown here is derived from an EMBL/GenBank/DDBJ whole genome shotgun (WGS) entry which is preliminary data.</text>
</comment>
<keyword evidence="9" id="KW-0812">Transmembrane</keyword>
<feature type="domain" description="PAS" evidence="10">
    <location>
        <begin position="345"/>
        <end position="415"/>
    </location>
</feature>
<dbReference type="InterPro" id="IPR029151">
    <property type="entry name" value="Sensor-like_sf"/>
</dbReference>
<dbReference type="InterPro" id="IPR000014">
    <property type="entry name" value="PAS"/>
</dbReference>
<keyword evidence="6" id="KW-0067">ATP-binding</keyword>
<dbReference type="InterPro" id="IPR013656">
    <property type="entry name" value="PAS_4"/>
</dbReference>
<feature type="domain" description="PAC" evidence="11">
    <location>
        <begin position="546"/>
        <end position="598"/>
    </location>
</feature>
<dbReference type="Pfam" id="PF14827">
    <property type="entry name" value="dCache_3"/>
    <property type="match status" value="1"/>
</dbReference>
<dbReference type="PROSITE" id="PS50113">
    <property type="entry name" value="PAC"/>
    <property type="match status" value="2"/>
</dbReference>
<dbReference type="Pfam" id="PF00563">
    <property type="entry name" value="EAL"/>
    <property type="match status" value="1"/>
</dbReference>
<comment type="subcellular location">
    <subcellularLocation>
        <location evidence="1">Membrane</location>
    </subcellularLocation>
</comment>
<dbReference type="InterPro" id="IPR000160">
    <property type="entry name" value="GGDEF_dom"/>
</dbReference>
<dbReference type="InterPro" id="IPR043128">
    <property type="entry name" value="Rev_trsase/Diguanyl_cyclase"/>
</dbReference>
<feature type="domain" description="EAL" evidence="12">
    <location>
        <begin position="772"/>
        <end position="1026"/>
    </location>
</feature>
<dbReference type="OrthoDB" id="9813903at2"/>
<dbReference type="SMART" id="SM00267">
    <property type="entry name" value="GGDEF"/>
    <property type="match status" value="1"/>
</dbReference>
<dbReference type="SUPFAM" id="SSF55785">
    <property type="entry name" value="PYP-like sensor domain (PAS domain)"/>
    <property type="match status" value="2"/>
</dbReference>
<feature type="domain" description="PAS" evidence="10">
    <location>
        <begin position="472"/>
        <end position="527"/>
    </location>
</feature>
<evidence type="ECO:0000256" key="9">
    <source>
        <dbReference type="SAM" id="Phobius"/>
    </source>
</evidence>
<dbReference type="NCBIfam" id="TIGR00254">
    <property type="entry name" value="GGDEF"/>
    <property type="match status" value="1"/>
</dbReference>
<dbReference type="InterPro" id="IPR052155">
    <property type="entry name" value="Biofilm_reg_signaling"/>
</dbReference>
<dbReference type="PANTHER" id="PTHR44757">
    <property type="entry name" value="DIGUANYLATE CYCLASE DGCP"/>
    <property type="match status" value="1"/>
</dbReference>
<dbReference type="RefSeq" id="WP_126459937.1">
    <property type="nucleotide sequence ID" value="NZ_AP018721.1"/>
</dbReference>
<keyword evidence="4" id="KW-0547">Nucleotide-binding</keyword>
<dbReference type="SMART" id="SM00091">
    <property type="entry name" value="PAS"/>
    <property type="match status" value="2"/>
</dbReference>
<evidence type="ECO:0000259" key="13">
    <source>
        <dbReference type="PROSITE" id="PS50887"/>
    </source>
</evidence>
<dbReference type="Gene3D" id="3.30.70.270">
    <property type="match status" value="1"/>
</dbReference>
<dbReference type="GO" id="GO:0016301">
    <property type="term" value="F:kinase activity"/>
    <property type="evidence" value="ECO:0007669"/>
    <property type="project" value="UniProtKB-KW"/>
</dbReference>
<dbReference type="CDD" id="cd00130">
    <property type="entry name" value="PAS"/>
    <property type="match status" value="2"/>
</dbReference>
<evidence type="ECO:0000259" key="12">
    <source>
        <dbReference type="PROSITE" id="PS50883"/>
    </source>
</evidence>
<dbReference type="SUPFAM" id="SSF103190">
    <property type="entry name" value="Sensory domain-like"/>
    <property type="match status" value="1"/>
</dbReference>
<protein>
    <submittedName>
        <fullName evidence="14">PAS domain S-box-containing protein/diguanylate cyclase (GGDEF)-like protein</fullName>
    </submittedName>
</protein>
<dbReference type="SMART" id="SM00086">
    <property type="entry name" value="PAC"/>
    <property type="match status" value="2"/>
</dbReference>
<name>A0A4R3JYC7_9PROT</name>
<dbReference type="GO" id="GO:0000160">
    <property type="term" value="P:phosphorelay signal transduction system"/>
    <property type="evidence" value="ECO:0007669"/>
    <property type="project" value="UniProtKB-KW"/>
</dbReference>
<dbReference type="InterPro" id="IPR000700">
    <property type="entry name" value="PAS-assoc_C"/>
</dbReference>
<dbReference type="InterPro" id="IPR029150">
    <property type="entry name" value="dCache_3"/>
</dbReference>
<dbReference type="InterPro" id="IPR001633">
    <property type="entry name" value="EAL_dom"/>
</dbReference>
<accession>A0A4R3JYC7</accession>
<dbReference type="Proteomes" id="UP000295135">
    <property type="component" value="Unassembled WGS sequence"/>
</dbReference>
<keyword evidence="2" id="KW-0597">Phosphoprotein</keyword>
<evidence type="ECO:0000313" key="15">
    <source>
        <dbReference type="Proteomes" id="UP000295135"/>
    </source>
</evidence>
<evidence type="ECO:0000256" key="4">
    <source>
        <dbReference type="ARBA" id="ARBA00022741"/>
    </source>
</evidence>
<dbReference type="InterPro" id="IPR029787">
    <property type="entry name" value="Nucleotide_cyclase"/>
</dbReference>
<feature type="domain" description="GGDEF" evidence="13">
    <location>
        <begin position="630"/>
        <end position="763"/>
    </location>
</feature>
<keyword evidence="5" id="KW-0418">Kinase</keyword>
<evidence type="ECO:0000256" key="1">
    <source>
        <dbReference type="ARBA" id="ARBA00004370"/>
    </source>
</evidence>
<evidence type="ECO:0000256" key="2">
    <source>
        <dbReference type="ARBA" id="ARBA00022553"/>
    </source>
</evidence>
<dbReference type="InterPro" id="IPR035919">
    <property type="entry name" value="EAL_sf"/>
</dbReference>
<dbReference type="FunFam" id="3.30.70.270:FF:000001">
    <property type="entry name" value="Diguanylate cyclase domain protein"/>
    <property type="match status" value="1"/>
</dbReference>
<reference evidence="14 15" key="1">
    <citation type="submission" date="2019-03" db="EMBL/GenBank/DDBJ databases">
        <title>Genomic Encyclopedia of Type Strains, Phase IV (KMG-IV): sequencing the most valuable type-strain genomes for metagenomic binning, comparative biology and taxonomic classification.</title>
        <authorList>
            <person name="Goeker M."/>
        </authorList>
    </citation>
    <scope>NUCLEOTIDE SEQUENCE [LARGE SCALE GENOMIC DNA]</scope>
    <source>
        <strain evidence="14 15">DSM 103923</strain>
    </source>
</reference>
<keyword evidence="7" id="KW-0902">Two-component regulatory system</keyword>
<dbReference type="GO" id="GO:0071732">
    <property type="term" value="P:cellular response to nitric oxide"/>
    <property type="evidence" value="ECO:0007669"/>
    <property type="project" value="UniProtKB-ARBA"/>
</dbReference>
<dbReference type="Gene3D" id="3.30.450.20">
    <property type="entry name" value="PAS domain"/>
    <property type="match status" value="3"/>
</dbReference>
<dbReference type="PROSITE" id="PS50112">
    <property type="entry name" value="PAS"/>
    <property type="match status" value="2"/>
</dbReference>
<comment type="catalytic activity">
    <reaction evidence="8">
        <text>3',3'-c-di-GMP + H2O = 5'-phosphoguanylyl(3'-&gt;5')guanosine + H(+)</text>
        <dbReference type="Rhea" id="RHEA:24902"/>
        <dbReference type="ChEBI" id="CHEBI:15377"/>
        <dbReference type="ChEBI" id="CHEBI:15378"/>
        <dbReference type="ChEBI" id="CHEBI:58754"/>
        <dbReference type="ChEBI" id="CHEBI:58805"/>
        <dbReference type="EC" id="3.1.4.52"/>
    </reaction>
    <physiologicalReaction direction="left-to-right" evidence="8">
        <dbReference type="Rhea" id="RHEA:24903"/>
    </physiologicalReaction>
</comment>
<gene>
    <name evidence="14" type="ORF">EDC61_10125</name>
</gene>
<dbReference type="EMBL" id="SLZY01000001">
    <property type="protein sequence ID" value="TCS73803.1"/>
    <property type="molecule type" value="Genomic_DNA"/>
</dbReference>
<dbReference type="GO" id="GO:0071111">
    <property type="term" value="F:cyclic-guanylate-specific phosphodiesterase activity"/>
    <property type="evidence" value="ECO:0007669"/>
    <property type="project" value="UniProtKB-EC"/>
</dbReference>
<organism evidence="14 15">
    <name type="scientific">Sulfuritortus calidifontis</name>
    <dbReference type="NCBI Taxonomy" id="1914471"/>
    <lineage>
        <taxon>Bacteria</taxon>
        <taxon>Pseudomonadati</taxon>
        <taxon>Pseudomonadota</taxon>
        <taxon>Betaproteobacteria</taxon>
        <taxon>Nitrosomonadales</taxon>
        <taxon>Thiobacillaceae</taxon>
        <taxon>Sulfuritortus</taxon>
    </lineage>
</organism>
<dbReference type="InterPro" id="IPR001610">
    <property type="entry name" value="PAC"/>
</dbReference>
<dbReference type="PROSITE" id="PS50883">
    <property type="entry name" value="EAL"/>
    <property type="match status" value="1"/>
</dbReference>
<evidence type="ECO:0000256" key="6">
    <source>
        <dbReference type="ARBA" id="ARBA00022840"/>
    </source>
</evidence>
<dbReference type="Pfam" id="PF08448">
    <property type="entry name" value="PAS_4"/>
    <property type="match status" value="2"/>
</dbReference>
<evidence type="ECO:0000259" key="11">
    <source>
        <dbReference type="PROSITE" id="PS50113"/>
    </source>
</evidence>
<dbReference type="SUPFAM" id="SSF141868">
    <property type="entry name" value="EAL domain-like"/>
    <property type="match status" value="1"/>
</dbReference>
<evidence type="ECO:0000256" key="7">
    <source>
        <dbReference type="ARBA" id="ARBA00023012"/>
    </source>
</evidence>
<dbReference type="GO" id="GO:0016020">
    <property type="term" value="C:membrane"/>
    <property type="evidence" value="ECO:0007669"/>
    <property type="project" value="UniProtKB-SubCell"/>
</dbReference>